<comment type="caution">
    <text evidence="1">The sequence shown here is derived from an EMBL/GenBank/DDBJ whole genome shotgun (WGS) entry which is preliminary data.</text>
</comment>
<keyword evidence="2" id="KW-1185">Reference proteome</keyword>
<organism evidence="1 2">
    <name type="scientific">Sphingobacterium kitahiroshimense</name>
    <dbReference type="NCBI Taxonomy" id="470446"/>
    <lineage>
        <taxon>Bacteria</taxon>
        <taxon>Pseudomonadati</taxon>
        <taxon>Bacteroidota</taxon>
        <taxon>Sphingobacteriia</taxon>
        <taxon>Sphingobacteriales</taxon>
        <taxon>Sphingobacteriaceae</taxon>
        <taxon>Sphingobacterium</taxon>
    </lineage>
</organism>
<dbReference type="EMBL" id="JBDJNQ010000001">
    <property type="protein sequence ID" value="MEN5376494.1"/>
    <property type="molecule type" value="Genomic_DNA"/>
</dbReference>
<sequence length="194" mass="21274">MKKSIFIAIATVVGFVFNTQAQESKKHEIRIDYSDATPLVIADVFTNAFVSAISGSESSNEKAFGMLSAGYRYALSNRFSIGADLSYANASSDMKNKSTNEITYRKSNFYMVLPTAKYSYVKRGIIDFYGTVASGAILANGSDRTDHEKTTTNDIIFAFQVNPLGLRIGKDWGGFLEAGYGFKGIFALGSSYRF</sequence>
<evidence type="ECO:0008006" key="3">
    <source>
        <dbReference type="Google" id="ProtNLM"/>
    </source>
</evidence>
<reference evidence="1 2" key="1">
    <citation type="submission" date="2024-04" db="EMBL/GenBank/DDBJ databases">
        <title>WGS of bacteria from Torrens River.</title>
        <authorList>
            <person name="Wyrsch E.R."/>
            <person name="Drigo B."/>
        </authorList>
    </citation>
    <scope>NUCLEOTIDE SEQUENCE [LARGE SCALE GENOMIC DNA]</scope>
    <source>
        <strain evidence="1 2">TWI391</strain>
    </source>
</reference>
<dbReference type="Proteomes" id="UP001409291">
    <property type="component" value="Unassembled WGS sequence"/>
</dbReference>
<proteinExistence type="predicted"/>
<evidence type="ECO:0000313" key="2">
    <source>
        <dbReference type="Proteomes" id="UP001409291"/>
    </source>
</evidence>
<accession>A0ABV0BSC1</accession>
<dbReference type="RefSeq" id="WP_346580713.1">
    <property type="nucleotide sequence ID" value="NZ_JBDJLH010000001.1"/>
</dbReference>
<protein>
    <recommendedName>
        <fullName evidence="3">Outer membrane protein beta-barrel domain-containing protein</fullName>
    </recommendedName>
</protein>
<name>A0ABV0BSC1_9SPHI</name>
<evidence type="ECO:0000313" key="1">
    <source>
        <dbReference type="EMBL" id="MEN5376494.1"/>
    </source>
</evidence>
<gene>
    <name evidence="1" type="ORF">ABE541_04385</name>
</gene>